<keyword evidence="2" id="KW-1185">Reference proteome</keyword>
<dbReference type="InterPro" id="IPR045384">
    <property type="entry name" value="DUF6527"/>
</dbReference>
<gene>
    <name evidence="1" type="ORF">SAMN06265218_1151</name>
</gene>
<dbReference type="EMBL" id="FXTH01000015">
    <property type="protein sequence ID" value="SMO81549.1"/>
    <property type="molecule type" value="Genomic_DNA"/>
</dbReference>
<dbReference type="AlphaFoldDB" id="A0A521ECD4"/>
<evidence type="ECO:0000313" key="2">
    <source>
        <dbReference type="Proteomes" id="UP000317593"/>
    </source>
</evidence>
<evidence type="ECO:0000313" key="1">
    <source>
        <dbReference type="EMBL" id="SMO81549.1"/>
    </source>
</evidence>
<dbReference type="Proteomes" id="UP000317593">
    <property type="component" value="Unassembled WGS sequence"/>
</dbReference>
<sequence>MFNWLKKKLIGFIKRVLPFLFDDESTRNVYYQTIKFVESTPQKSSVNTEEFIVVKYKDKLYWALFECPCGCHEVITLPLKKEQNPN</sequence>
<proteinExistence type="predicted"/>
<protein>
    <submittedName>
        <fullName evidence="1">Uncharacterized protein</fullName>
    </submittedName>
</protein>
<organism evidence="1 2">
    <name type="scientific">Fodinibius sediminis</name>
    <dbReference type="NCBI Taxonomy" id="1214077"/>
    <lineage>
        <taxon>Bacteria</taxon>
        <taxon>Pseudomonadati</taxon>
        <taxon>Balneolota</taxon>
        <taxon>Balneolia</taxon>
        <taxon>Balneolales</taxon>
        <taxon>Balneolaceae</taxon>
        <taxon>Fodinibius</taxon>
    </lineage>
</organism>
<reference evidence="1 2" key="1">
    <citation type="submission" date="2017-05" db="EMBL/GenBank/DDBJ databases">
        <authorList>
            <person name="Varghese N."/>
            <person name="Submissions S."/>
        </authorList>
    </citation>
    <scope>NUCLEOTIDE SEQUENCE [LARGE SCALE GENOMIC DNA]</scope>
    <source>
        <strain evidence="1 2">DSM 21194</strain>
    </source>
</reference>
<dbReference type="Pfam" id="PF20137">
    <property type="entry name" value="BubE"/>
    <property type="match status" value="1"/>
</dbReference>
<accession>A0A521ECD4</accession>
<dbReference type="OrthoDB" id="3788717at2"/>
<name>A0A521ECD4_9BACT</name>